<keyword evidence="2" id="KW-0813">Transport</keyword>
<feature type="chain" id="PRO_5030747309" description="Alpha-glucoside transport system substrate-binding protein" evidence="3">
    <location>
        <begin position="26"/>
        <end position="440"/>
    </location>
</feature>
<dbReference type="Pfam" id="PF01547">
    <property type="entry name" value="SBP_bac_1"/>
    <property type="match status" value="1"/>
</dbReference>
<evidence type="ECO:0000256" key="1">
    <source>
        <dbReference type="ARBA" id="ARBA00008520"/>
    </source>
</evidence>
<gene>
    <name evidence="4" type="ORF">BLA60_16025</name>
</gene>
<evidence type="ECO:0008006" key="6">
    <source>
        <dbReference type="Google" id="ProtNLM"/>
    </source>
</evidence>
<proteinExistence type="inferred from homology"/>
<sequence length="440" mass="48073">MRTSVRRNVIGLVVLLVTAGLPACAVTEPATVTILGPWLDTGENSEGREFRTVLDAFTEETGIEYDYQQTRALAQVLRSGMASGAPPDVAILSSPGDLARFARGGGLYPLDDVLSQRQRAAYDAPWLLPTRVDGVDHVYTVPIKANLTSLVWYNPKRLTGPPPGTLEELLAFGGSAAGSGITPWCMGMGDSSISGWSGADLIEDIFVHRFGPDRYRQWAAGDLAWTSEQVRQAWAEWGSLATDPRAVYGGPRTVFSTDFGDSGLPLFTDPPGCLFEHQSSFIMGFYRDFESRPTAGEDFDFFPFPGAVGTDPVWTVSVDLAGMFTDTPQARSLMEFLARDSTQGIWPRGSDRGVFTLNRDVDTDVYQDPISPRIAEVFSSDDPLCFHVVDILPPAVRTAYYRAVLEYLNSPARLDELLAGLDEVRAAVPPEEWLDLPCTA</sequence>
<dbReference type="SUPFAM" id="SSF53850">
    <property type="entry name" value="Periplasmic binding protein-like II"/>
    <property type="match status" value="1"/>
</dbReference>
<evidence type="ECO:0000256" key="2">
    <source>
        <dbReference type="ARBA" id="ARBA00022448"/>
    </source>
</evidence>
<evidence type="ECO:0000256" key="3">
    <source>
        <dbReference type="SAM" id="SignalP"/>
    </source>
</evidence>
<dbReference type="Gene3D" id="3.40.190.10">
    <property type="entry name" value="Periplasmic binding protein-like II"/>
    <property type="match status" value="1"/>
</dbReference>
<dbReference type="OrthoDB" id="8663148at2"/>
<reference evidence="4 5" key="1">
    <citation type="submission" date="2016-12" db="EMBL/GenBank/DDBJ databases">
        <title>The draft genome sequence of Actinophytocola xinjiangensis.</title>
        <authorList>
            <person name="Wang W."/>
            <person name="Yuan L."/>
        </authorList>
    </citation>
    <scope>NUCLEOTIDE SEQUENCE [LARGE SCALE GENOMIC DNA]</scope>
    <source>
        <strain evidence="4 5">CGMCC 4.4663</strain>
    </source>
</reference>
<dbReference type="PANTHER" id="PTHR43649">
    <property type="entry name" value="ARABINOSE-BINDING PROTEIN-RELATED"/>
    <property type="match status" value="1"/>
</dbReference>
<keyword evidence="5" id="KW-1185">Reference proteome</keyword>
<dbReference type="Proteomes" id="UP000185696">
    <property type="component" value="Unassembled WGS sequence"/>
</dbReference>
<dbReference type="PANTHER" id="PTHR43649:SF29">
    <property type="entry name" value="OSMOPROTECTIVE COMPOUNDS-BINDING PROTEIN GGTB"/>
    <property type="match status" value="1"/>
</dbReference>
<evidence type="ECO:0000313" key="5">
    <source>
        <dbReference type="Proteomes" id="UP000185696"/>
    </source>
</evidence>
<comment type="caution">
    <text evidence="4">The sequence shown here is derived from an EMBL/GenBank/DDBJ whole genome shotgun (WGS) entry which is preliminary data.</text>
</comment>
<accession>A0A7Z0WN53</accession>
<organism evidence="4 5">
    <name type="scientific">Actinophytocola xinjiangensis</name>
    <dbReference type="NCBI Taxonomy" id="485602"/>
    <lineage>
        <taxon>Bacteria</taxon>
        <taxon>Bacillati</taxon>
        <taxon>Actinomycetota</taxon>
        <taxon>Actinomycetes</taxon>
        <taxon>Pseudonocardiales</taxon>
        <taxon>Pseudonocardiaceae</taxon>
    </lineage>
</organism>
<dbReference type="InterPro" id="IPR050490">
    <property type="entry name" value="Bact_solute-bd_prot1"/>
</dbReference>
<dbReference type="EMBL" id="MSIF01000006">
    <property type="protein sequence ID" value="OLF10674.1"/>
    <property type="molecule type" value="Genomic_DNA"/>
</dbReference>
<evidence type="ECO:0000313" key="4">
    <source>
        <dbReference type="EMBL" id="OLF10674.1"/>
    </source>
</evidence>
<keyword evidence="3" id="KW-0732">Signal</keyword>
<feature type="signal peptide" evidence="3">
    <location>
        <begin position="1"/>
        <end position="25"/>
    </location>
</feature>
<dbReference type="AlphaFoldDB" id="A0A7Z0WN53"/>
<name>A0A7Z0WN53_9PSEU</name>
<comment type="similarity">
    <text evidence="1">Belongs to the bacterial solute-binding protein 1 family.</text>
</comment>
<dbReference type="InterPro" id="IPR006059">
    <property type="entry name" value="SBP"/>
</dbReference>
<protein>
    <recommendedName>
        <fullName evidence="6">Alpha-glucoside transport system substrate-binding protein</fullName>
    </recommendedName>
</protein>